<dbReference type="Pfam" id="PF11820">
    <property type="entry name" value="DUF3339"/>
    <property type="match status" value="1"/>
</dbReference>
<feature type="transmembrane region" description="Helical" evidence="1">
    <location>
        <begin position="7"/>
        <end position="25"/>
    </location>
</feature>
<feature type="transmembrane region" description="Helical" evidence="1">
    <location>
        <begin position="77"/>
        <end position="98"/>
    </location>
</feature>
<evidence type="ECO:0000256" key="1">
    <source>
        <dbReference type="SAM" id="Phobius"/>
    </source>
</evidence>
<sequence length="145" mass="16515">MSILKIFVYGLLFLILSPGFIFNLYPDTKGIFLSNETTYLGIFLHGFLLAIILSIFEEKKYLDPKEKIQTQLTMIETRELIPVITLILFILLTPGLIITIPSENNGIFFSKETSPIAVIIHSIIFLFSFGIIVNILDKYKSLIKI</sequence>
<dbReference type="InterPro" id="IPR021775">
    <property type="entry name" value="DUF3339"/>
</dbReference>
<dbReference type="PANTHER" id="PTHR33128:SF9">
    <property type="entry name" value="PROTEIN, PUTATIVE-RELATED"/>
    <property type="match status" value="1"/>
</dbReference>
<organism evidence="2">
    <name type="scientific">viral metagenome</name>
    <dbReference type="NCBI Taxonomy" id="1070528"/>
    <lineage>
        <taxon>unclassified sequences</taxon>
        <taxon>metagenomes</taxon>
        <taxon>organismal metagenomes</taxon>
    </lineage>
</organism>
<dbReference type="AlphaFoldDB" id="A0A6C0GZE4"/>
<accession>A0A6C0GZE4</accession>
<proteinExistence type="predicted"/>
<name>A0A6C0GZE4_9ZZZZ</name>
<dbReference type="EMBL" id="MN739831">
    <property type="protein sequence ID" value="QHT73652.1"/>
    <property type="molecule type" value="Genomic_DNA"/>
</dbReference>
<keyword evidence="1" id="KW-0472">Membrane</keyword>
<protein>
    <submittedName>
        <fullName evidence="2">Uncharacterized protein</fullName>
    </submittedName>
</protein>
<dbReference type="PANTHER" id="PTHR33128">
    <property type="entry name" value="OS05G0103400 PROTEIN"/>
    <property type="match status" value="1"/>
</dbReference>
<evidence type="ECO:0000313" key="2">
    <source>
        <dbReference type="EMBL" id="QHT73652.1"/>
    </source>
</evidence>
<reference evidence="2" key="1">
    <citation type="journal article" date="2020" name="Nature">
        <title>Giant virus diversity and host interactions through global metagenomics.</title>
        <authorList>
            <person name="Schulz F."/>
            <person name="Roux S."/>
            <person name="Paez-Espino D."/>
            <person name="Jungbluth S."/>
            <person name="Walsh D.A."/>
            <person name="Denef V.J."/>
            <person name="McMahon K.D."/>
            <person name="Konstantinidis K.T."/>
            <person name="Eloe-Fadrosh E.A."/>
            <person name="Kyrpides N.C."/>
            <person name="Woyke T."/>
        </authorList>
    </citation>
    <scope>NUCLEOTIDE SEQUENCE</scope>
    <source>
        <strain evidence="2">GVMAG-M-3300023179-4</strain>
    </source>
</reference>
<feature type="transmembrane region" description="Helical" evidence="1">
    <location>
        <begin position="118"/>
        <end position="136"/>
    </location>
</feature>
<keyword evidence="1" id="KW-1133">Transmembrane helix</keyword>
<keyword evidence="1" id="KW-0812">Transmembrane</keyword>
<feature type="transmembrane region" description="Helical" evidence="1">
    <location>
        <begin position="37"/>
        <end position="56"/>
    </location>
</feature>